<organism evidence="1 2">
    <name type="scientific">Acanthoscelides obtectus</name>
    <name type="common">Bean weevil</name>
    <name type="synonym">Bruchus obtectus</name>
    <dbReference type="NCBI Taxonomy" id="200917"/>
    <lineage>
        <taxon>Eukaryota</taxon>
        <taxon>Metazoa</taxon>
        <taxon>Ecdysozoa</taxon>
        <taxon>Arthropoda</taxon>
        <taxon>Hexapoda</taxon>
        <taxon>Insecta</taxon>
        <taxon>Pterygota</taxon>
        <taxon>Neoptera</taxon>
        <taxon>Endopterygota</taxon>
        <taxon>Coleoptera</taxon>
        <taxon>Polyphaga</taxon>
        <taxon>Cucujiformia</taxon>
        <taxon>Chrysomeloidea</taxon>
        <taxon>Chrysomelidae</taxon>
        <taxon>Bruchinae</taxon>
        <taxon>Bruchini</taxon>
        <taxon>Acanthoscelides</taxon>
    </lineage>
</organism>
<keyword evidence="2" id="KW-1185">Reference proteome</keyword>
<sequence>MFRLFTSIRVKFQTSTAKDFTSKLLRWRSAIVENVDTKHAGGLLDH</sequence>
<gene>
    <name evidence="1" type="ORF">ACAOBT_LOCUS9859</name>
</gene>
<name>A0A9P0P7P7_ACAOB</name>
<evidence type="ECO:0000313" key="1">
    <source>
        <dbReference type="EMBL" id="CAH1972181.1"/>
    </source>
</evidence>
<reference evidence="1" key="1">
    <citation type="submission" date="2022-03" db="EMBL/GenBank/DDBJ databases">
        <authorList>
            <person name="Sayadi A."/>
        </authorList>
    </citation>
    <scope>NUCLEOTIDE SEQUENCE</scope>
</reference>
<comment type="caution">
    <text evidence="1">The sequence shown here is derived from an EMBL/GenBank/DDBJ whole genome shotgun (WGS) entry which is preliminary data.</text>
</comment>
<protein>
    <submittedName>
        <fullName evidence="1">Uncharacterized protein</fullName>
    </submittedName>
</protein>
<dbReference type="AlphaFoldDB" id="A0A9P0P7P7"/>
<evidence type="ECO:0000313" key="2">
    <source>
        <dbReference type="Proteomes" id="UP001152888"/>
    </source>
</evidence>
<accession>A0A9P0P7P7</accession>
<proteinExistence type="predicted"/>
<dbReference type="Proteomes" id="UP001152888">
    <property type="component" value="Unassembled WGS sequence"/>
</dbReference>
<dbReference type="EMBL" id="CAKOFQ010006795">
    <property type="protein sequence ID" value="CAH1972181.1"/>
    <property type="molecule type" value="Genomic_DNA"/>
</dbReference>